<keyword evidence="2" id="KW-1185">Reference proteome</keyword>
<organism evidence="1 2">
    <name type="scientific">Protofrankia coriariae</name>
    <dbReference type="NCBI Taxonomy" id="1562887"/>
    <lineage>
        <taxon>Bacteria</taxon>
        <taxon>Bacillati</taxon>
        <taxon>Actinomycetota</taxon>
        <taxon>Actinomycetes</taxon>
        <taxon>Frankiales</taxon>
        <taxon>Frankiaceae</taxon>
        <taxon>Protofrankia</taxon>
    </lineage>
</organism>
<name>A0ABR5F0E3_9ACTN</name>
<accession>A0ABR5F0E3</accession>
<dbReference type="EMBL" id="JWIO01000040">
    <property type="protein sequence ID" value="KLL10177.1"/>
    <property type="molecule type" value="Genomic_DNA"/>
</dbReference>
<evidence type="ECO:0000313" key="1">
    <source>
        <dbReference type="EMBL" id="KLL10177.1"/>
    </source>
</evidence>
<dbReference type="Proteomes" id="UP000035425">
    <property type="component" value="Unassembled WGS sequence"/>
</dbReference>
<protein>
    <submittedName>
        <fullName evidence="1">Uncharacterized protein</fullName>
    </submittedName>
</protein>
<reference evidence="1 2" key="1">
    <citation type="submission" date="2014-12" db="EMBL/GenBank/DDBJ databases">
        <title>Frankia sp. BMG5.1 draft genome.</title>
        <authorList>
            <person name="Gtari M."/>
            <person name="Ghodhbane-Gtari F."/>
            <person name="Nouioui I."/>
            <person name="Ktari A."/>
            <person name="Hezbri K."/>
            <person name="Mimouni W."/>
            <person name="Sbissi I."/>
            <person name="Ayari A."/>
            <person name="Yamanaka T."/>
            <person name="Normand P."/>
            <person name="Tisa L.S."/>
            <person name="Boudabous A."/>
        </authorList>
    </citation>
    <scope>NUCLEOTIDE SEQUENCE [LARGE SCALE GENOMIC DNA]</scope>
    <source>
        <strain evidence="1 2">BMG5.1</strain>
    </source>
</reference>
<comment type="caution">
    <text evidence="1">The sequence shown here is derived from an EMBL/GenBank/DDBJ whole genome shotgun (WGS) entry which is preliminary data.</text>
</comment>
<proteinExistence type="predicted"/>
<gene>
    <name evidence="1" type="ORF">FrCorBMG51_19575</name>
</gene>
<sequence length="199" mass="20250">MISRSRLLAVGGVAFTLLLAMVVVVLSGSAALPFALGNVGSFGVAGASIDTGEPARPGSFTLVPSIDENSSPDGGQLPAGEIRMKQALIDGLVLEKAFELPGGLGTWKLRINAPGRTKVTDLTLGASRICVESIDFHGVAIDAAGGAPLASIRLDAGRVVLVGVGVEATSLRSTGLSLGNLQVGIERGGYDPQKFRCLA</sequence>
<evidence type="ECO:0000313" key="2">
    <source>
        <dbReference type="Proteomes" id="UP000035425"/>
    </source>
</evidence>